<feature type="domain" description="W02B3.4-like N-terminal" evidence="6">
    <location>
        <begin position="34"/>
        <end position="141"/>
    </location>
</feature>
<keyword evidence="3 5" id="KW-1133">Transmembrane helix</keyword>
<evidence type="ECO:0000256" key="2">
    <source>
        <dbReference type="ARBA" id="ARBA00022692"/>
    </source>
</evidence>
<organism evidence="7 8">
    <name type="scientific">Meloidogyne incognita</name>
    <name type="common">Southern root-knot nematode worm</name>
    <name type="synonym">Oxyuris incognita</name>
    <dbReference type="NCBI Taxonomy" id="6306"/>
    <lineage>
        <taxon>Eukaryota</taxon>
        <taxon>Metazoa</taxon>
        <taxon>Ecdysozoa</taxon>
        <taxon>Nematoda</taxon>
        <taxon>Chromadorea</taxon>
        <taxon>Rhabditida</taxon>
        <taxon>Tylenchina</taxon>
        <taxon>Tylenchomorpha</taxon>
        <taxon>Tylenchoidea</taxon>
        <taxon>Meloidogynidae</taxon>
        <taxon>Meloidogyninae</taxon>
        <taxon>Meloidogyne</taxon>
        <taxon>Meloidogyne incognita group</taxon>
    </lineage>
</organism>
<evidence type="ECO:0000256" key="5">
    <source>
        <dbReference type="SAM" id="Phobius"/>
    </source>
</evidence>
<comment type="subcellular location">
    <subcellularLocation>
        <location evidence="1">Membrane</location>
        <topology evidence="1">Single-pass membrane protein</topology>
    </subcellularLocation>
</comment>
<evidence type="ECO:0000259" key="6">
    <source>
        <dbReference type="Pfam" id="PF24413"/>
    </source>
</evidence>
<dbReference type="InterPro" id="IPR057641">
    <property type="entry name" value="W02B3_4_N"/>
</dbReference>
<dbReference type="InterPro" id="IPR009644">
    <property type="entry name" value="FKTN/MNN4/W02B3.4-1"/>
</dbReference>
<evidence type="ECO:0000313" key="7">
    <source>
        <dbReference type="Proteomes" id="UP000887563"/>
    </source>
</evidence>
<feature type="transmembrane region" description="Helical" evidence="5">
    <location>
        <begin position="7"/>
        <end position="30"/>
    </location>
</feature>
<sequence>MRLNVKHAFVFSLSILTLILFFINFGYYSIKYDNTLIRIKPLIVDFDCLENQNKGKDCTYPIAVAIPDGYPQISNEFIEIKFTLDISEKSRDFWLFKNVDNSTELIATRRFNRSQSNIENVEIPDDWKAFKRDWKNGKYLECTPLLERPKNTSRKIPIKFLDRLVEFSNLLDKHKATAFLMSGTLLGWARECSLIPHTGDTDLGIFSHEHSEALLREILTSKIFEIYWVLGRLKNSFELSVIVDRKKIDLFYVYKTTNSSENASISGMRYWSKQRIRWVYPKLSGEICAVEMHGRLLHVLCDYYKIVESDYGKEDWKKDFPTKNFVWHLSNKNIEAMEFYTELEWPNVYLYVANKTERFDTKKVDEWIKNINKTL</sequence>
<keyword evidence="7" id="KW-1185">Reference proteome</keyword>
<keyword evidence="4 5" id="KW-0472">Membrane</keyword>
<proteinExistence type="predicted"/>
<dbReference type="Pfam" id="PF24413">
    <property type="entry name" value="W02B3_4_N"/>
    <property type="match status" value="1"/>
</dbReference>
<name>A0A914L7J2_MELIC</name>
<dbReference type="AlphaFoldDB" id="A0A914L7J2"/>
<dbReference type="PANTHER" id="PTHR15407:SF28">
    <property type="entry name" value="RIBITOL-5-PHOSPHATE TRANSFERASE FKTN"/>
    <property type="match status" value="1"/>
</dbReference>
<evidence type="ECO:0000313" key="8">
    <source>
        <dbReference type="WBParaSite" id="Minc3s00309g09884"/>
    </source>
</evidence>
<dbReference type="PANTHER" id="PTHR15407">
    <property type="entry name" value="FUKUTIN-RELATED"/>
    <property type="match status" value="1"/>
</dbReference>
<dbReference type="GO" id="GO:0016020">
    <property type="term" value="C:membrane"/>
    <property type="evidence" value="ECO:0007669"/>
    <property type="project" value="UniProtKB-SubCell"/>
</dbReference>
<keyword evidence="2 5" id="KW-0812">Transmembrane</keyword>
<evidence type="ECO:0000256" key="1">
    <source>
        <dbReference type="ARBA" id="ARBA00004167"/>
    </source>
</evidence>
<accession>A0A914L7J2</accession>
<reference evidence="8" key="1">
    <citation type="submission" date="2022-11" db="UniProtKB">
        <authorList>
            <consortium name="WormBaseParasite"/>
        </authorList>
    </citation>
    <scope>IDENTIFICATION</scope>
</reference>
<evidence type="ECO:0000256" key="3">
    <source>
        <dbReference type="ARBA" id="ARBA00022989"/>
    </source>
</evidence>
<protein>
    <recommendedName>
        <fullName evidence="6">W02B3.4-like N-terminal domain-containing protein</fullName>
    </recommendedName>
</protein>
<evidence type="ECO:0000256" key="4">
    <source>
        <dbReference type="ARBA" id="ARBA00023136"/>
    </source>
</evidence>
<dbReference type="WBParaSite" id="Minc3s00309g09884">
    <property type="protein sequence ID" value="Minc3s00309g09884"/>
    <property type="gene ID" value="Minc3s00309g09884"/>
</dbReference>
<dbReference type="Proteomes" id="UP000887563">
    <property type="component" value="Unplaced"/>
</dbReference>